<dbReference type="InterPro" id="IPR001387">
    <property type="entry name" value="Cro/C1-type_HTH"/>
</dbReference>
<proteinExistence type="predicted"/>
<dbReference type="Proteomes" id="UP000461730">
    <property type="component" value="Unassembled WGS sequence"/>
</dbReference>
<gene>
    <name evidence="2" type="ORF">GO493_15450</name>
    <name evidence="3" type="ORF">GO493_15500</name>
</gene>
<evidence type="ECO:0000313" key="3">
    <source>
        <dbReference type="EMBL" id="MVT09674.1"/>
    </source>
</evidence>
<keyword evidence="4" id="KW-1185">Reference proteome</keyword>
<organism evidence="2 4">
    <name type="scientific">Chitinophaga tropicalis</name>
    <dbReference type="NCBI Taxonomy" id="2683588"/>
    <lineage>
        <taxon>Bacteria</taxon>
        <taxon>Pseudomonadati</taxon>
        <taxon>Bacteroidota</taxon>
        <taxon>Chitinophagia</taxon>
        <taxon>Chitinophagales</taxon>
        <taxon>Chitinophagaceae</taxon>
        <taxon>Chitinophaga</taxon>
    </lineage>
</organism>
<dbReference type="SUPFAM" id="SSF47413">
    <property type="entry name" value="lambda repressor-like DNA-binding domains"/>
    <property type="match status" value="1"/>
</dbReference>
<dbReference type="EMBL" id="WRXN01000006">
    <property type="protein sequence ID" value="MVT09674.1"/>
    <property type="molecule type" value="Genomic_DNA"/>
</dbReference>
<comment type="caution">
    <text evidence="2">The sequence shown here is derived from an EMBL/GenBank/DDBJ whole genome shotgun (WGS) entry which is preliminary data.</text>
</comment>
<sequence>MLSFSPPNKLTVGQALAKLRAVYQPDNNVLSKALHTSYTTYLKTERDQRELSFLMALKICKFYKIDIHDLIVMLSDDELDRRDQSVIKAQEKRDRKKAEAETAKVIDLATGKVKQSI</sequence>
<dbReference type="EMBL" id="WRXN01000006">
    <property type="protein sequence ID" value="MVT09664.1"/>
    <property type="molecule type" value="Genomic_DNA"/>
</dbReference>
<accession>A0A7K1U5M4</accession>
<evidence type="ECO:0000259" key="1">
    <source>
        <dbReference type="PROSITE" id="PS50943"/>
    </source>
</evidence>
<dbReference type="Gene3D" id="1.10.260.40">
    <property type="entry name" value="lambda repressor-like DNA-binding domains"/>
    <property type="match status" value="1"/>
</dbReference>
<dbReference type="RefSeq" id="WP_157307108.1">
    <property type="nucleotide sequence ID" value="NZ_WRXN01000006.1"/>
</dbReference>
<evidence type="ECO:0000313" key="4">
    <source>
        <dbReference type="Proteomes" id="UP000461730"/>
    </source>
</evidence>
<dbReference type="PROSITE" id="PS50943">
    <property type="entry name" value="HTH_CROC1"/>
    <property type="match status" value="1"/>
</dbReference>
<dbReference type="AlphaFoldDB" id="A0A7K1U5M4"/>
<feature type="domain" description="HTH cro/C1-type" evidence="1">
    <location>
        <begin position="30"/>
        <end position="70"/>
    </location>
</feature>
<protein>
    <recommendedName>
        <fullName evidence="1">HTH cro/C1-type domain-containing protein</fullName>
    </recommendedName>
</protein>
<dbReference type="GO" id="GO:0003677">
    <property type="term" value="F:DNA binding"/>
    <property type="evidence" value="ECO:0007669"/>
    <property type="project" value="InterPro"/>
</dbReference>
<reference evidence="2 4" key="1">
    <citation type="submission" date="2019-12" db="EMBL/GenBank/DDBJ databases">
        <title>Chitinophaga sp. strain ysch24 (GDMCC 1.1355), whole genome shotgun sequence.</title>
        <authorList>
            <person name="Zhang X."/>
        </authorList>
    </citation>
    <scope>NUCLEOTIDE SEQUENCE [LARGE SCALE GENOMIC DNA]</scope>
    <source>
        <strain evidence="4">ysch24</strain>
        <strain evidence="2">Ysch24</strain>
    </source>
</reference>
<evidence type="ECO:0000313" key="2">
    <source>
        <dbReference type="EMBL" id="MVT09664.1"/>
    </source>
</evidence>
<name>A0A7K1U5M4_9BACT</name>
<dbReference type="InterPro" id="IPR010982">
    <property type="entry name" value="Lambda_DNA-bd_dom_sf"/>
</dbReference>